<organism evidence="1 2">
    <name type="scientific">Azotobacter chroococcum</name>
    <dbReference type="NCBI Taxonomy" id="353"/>
    <lineage>
        <taxon>Bacteria</taxon>
        <taxon>Pseudomonadati</taxon>
        <taxon>Pseudomonadota</taxon>
        <taxon>Gammaproteobacteria</taxon>
        <taxon>Pseudomonadales</taxon>
        <taxon>Pseudomonadaceae</taxon>
        <taxon>Azotobacter</taxon>
    </lineage>
</organism>
<dbReference type="AlphaFoldDB" id="A0A4R1NSD3"/>
<name>A0A4R1NSD3_9GAMM</name>
<comment type="caution">
    <text evidence="1">The sequence shown here is derived from an EMBL/GenBank/DDBJ whole genome shotgun (WGS) entry which is preliminary data.</text>
</comment>
<proteinExistence type="predicted"/>
<dbReference type="RefSeq" id="WP_131301125.1">
    <property type="nucleotide sequence ID" value="NZ_JBHLST010000094.1"/>
</dbReference>
<dbReference type="EMBL" id="SMMU01000056">
    <property type="protein sequence ID" value="TCL15593.1"/>
    <property type="molecule type" value="Genomic_DNA"/>
</dbReference>
<protein>
    <recommendedName>
        <fullName evidence="3">Tetratricopeptide repeat protein</fullName>
    </recommendedName>
</protein>
<dbReference type="Proteomes" id="UP000295169">
    <property type="component" value="Unassembled WGS sequence"/>
</dbReference>
<dbReference type="InterPro" id="IPR011990">
    <property type="entry name" value="TPR-like_helical_dom_sf"/>
</dbReference>
<reference evidence="1 2" key="1">
    <citation type="submission" date="2019-03" db="EMBL/GenBank/DDBJ databases">
        <title>Genomic Encyclopedia of Type Strains, Phase IV (KMG-IV): sequencing the most valuable type-strain genomes for metagenomic binning, comparative biology and taxonomic classification.</title>
        <authorList>
            <person name="Goeker M."/>
        </authorList>
    </citation>
    <scope>NUCLEOTIDE SEQUENCE [LARGE SCALE GENOMIC DNA]</scope>
    <source>
        <strain evidence="1 2">DSM 2286</strain>
    </source>
</reference>
<evidence type="ECO:0008006" key="3">
    <source>
        <dbReference type="Google" id="ProtNLM"/>
    </source>
</evidence>
<accession>A0A4R1NSD3</accession>
<evidence type="ECO:0000313" key="2">
    <source>
        <dbReference type="Proteomes" id="UP000295169"/>
    </source>
</evidence>
<evidence type="ECO:0000313" key="1">
    <source>
        <dbReference type="EMBL" id="TCL15593.1"/>
    </source>
</evidence>
<sequence length="279" mass="31286">MDDLQTKIDMMNREIDALQVTVMAARKPWYKSPSVVISTLALLFSFGTTAVSFHRAVQDDVRSARTELRGILQRLTSLPRDNFELIRKYKDDVEGQSLGGYLNQEHSLLARQASEIVDRFPDKITSSEYFSVAVALMASADVEKVPIYLERALAQTSDPNVKVAILRNFGFYLLNTGQASEGRRRYEQALSIWGQYPNVTSYFKESTDALTEMYWAQTEFGVNNLEAAREHVRKAFQRVNSLPPGPMTSQLQGQVIHTQKIVEQGAPTDPLAAPRPPGG</sequence>
<dbReference type="SUPFAM" id="SSF48452">
    <property type="entry name" value="TPR-like"/>
    <property type="match status" value="1"/>
</dbReference>
<gene>
    <name evidence="1" type="ORF">EV691_1563</name>
</gene>
<dbReference type="Gene3D" id="1.25.40.10">
    <property type="entry name" value="Tetratricopeptide repeat domain"/>
    <property type="match status" value="1"/>
</dbReference>